<feature type="non-terminal residue" evidence="1">
    <location>
        <position position="168"/>
    </location>
</feature>
<dbReference type="EMBL" id="CAUYUJ010015787">
    <property type="protein sequence ID" value="CAK0858104.1"/>
    <property type="molecule type" value="Genomic_DNA"/>
</dbReference>
<comment type="caution">
    <text evidence="1">The sequence shown here is derived from an EMBL/GenBank/DDBJ whole genome shotgun (WGS) entry which is preliminary data.</text>
</comment>
<accession>A0ABN9UJ11</accession>
<proteinExistence type="predicted"/>
<dbReference type="Proteomes" id="UP001189429">
    <property type="component" value="Unassembled WGS sequence"/>
</dbReference>
<name>A0ABN9UJ11_9DINO</name>
<evidence type="ECO:0000313" key="2">
    <source>
        <dbReference type="Proteomes" id="UP001189429"/>
    </source>
</evidence>
<sequence length="168" mass="19414">MRNAFASGKWDCVDDAVQTFCSPEDRGLCRLRYREAAAFNGTFNFKPPIEEWRQDVRAQDLCHGELLATFNDRQVDLSYFKYADDVHNFVLADLDSTLPELLQHIKHHDVLLNQRLGPCVLKQNMSKQEFMMYFGIHQACTLTESDYRKLEAILARFCRIAMAGKATD</sequence>
<keyword evidence="2" id="KW-1185">Reference proteome</keyword>
<protein>
    <submittedName>
        <fullName evidence="1">Uncharacterized protein</fullName>
    </submittedName>
</protein>
<organism evidence="1 2">
    <name type="scientific">Prorocentrum cordatum</name>
    <dbReference type="NCBI Taxonomy" id="2364126"/>
    <lineage>
        <taxon>Eukaryota</taxon>
        <taxon>Sar</taxon>
        <taxon>Alveolata</taxon>
        <taxon>Dinophyceae</taxon>
        <taxon>Prorocentrales</taxon>
        <taxon>Prorocentraceae</taxon>
        <taxon>Prorocentrum</taxon>
    </lineage>
</organism>
<reference evidence="1" key="1">
    <citation type="submission" date="2023-10" db="EMBL/GenBank/DDBJ databases">
        <authorList>
            <person name="Chen Y."/>
            <person name="Shah S."/>
            <person name="Dougan E. K."/>
            <person name="Thang M."/>
            <person name="Chan C."/>
        </authorList>
    </citation>
    <scope>NUCLEOTIDE SEQUENCE [LARGE SCALE GENOMIC DNA]</scope>
</reference>
<gene>
    <name evidence="1" type="ORF">PCOR1329_LOCUS47994</name>
</gene>
<evidence type="ECO:0000313" key="1">
    <source>
        <dbReference type="EMBL" id="CAK0858104.1"/>
    </source>
</evidence>